<dbReference type="STRING" id="1907941.BKE30_07165"/>
<protein>
    <recommendedName>
        <fullName evidence="4">Metal-dependent hydrolase</fullName>
    </recommendedName>
</protein>
<dbReference type="InterPro" id="IPR016516">
    <property type="entry name" value="UCP07580"/>
</dbReference>
<keyword evidence="1" id="KW-0812">Transmembrane</keyword>
<name>A0A1S8CVN7_9GAMM</name>
<evidence type="ECO:0008006" key="4">
    <source>
        <dbReference type="Google" id="ProtNLM"/>
    </source>
</evidence>
<gene>
    <name evidence="2" type="ORF">BKE30_07165</name>
</gene>
<reference evidence="2 3" key="1">
    <citation type="submission" date="2016-10" db="EMBL/GenBank/DDBJ databases">
        <title>Draft Genome sequence of Alkanindiges sp. strain H1.</title>
        <authorList>
            <person name="Subhash Y."/>
            <person name="Lee S."/>
        </authorList>
    </citation>
    <scope>NUCLEOTIDE SEQUENCE [LARGE SCALE GENOMIC DNA]</scope>
    <source>
        <strain evidence="2 3">H1</strain>
    </source>
</reference>
<evidence type="ECO:0000256" key="1">
    <source>
        <dbReference type="SAM" id="Phobius"/>
    </source>
</evidence>
<dbReference type="Proteomes" id="UP000192132">
    <property type="component" value="Unassembled WGS sequence"/>
</dbReference>
<keyword evidence="1" id="KW-1133">Transmembrane helix</keyword>
<feature type="transmembrane region" description="Helical" evidence="1">
    <location>
        <begin position="20"/>
        <end position="44"/>
    </location>
</feature>
<evidence type="ECO:0000313" key="2">
    <source>
        <dbReference type="EMBL" id="ONG40524.1"/>
    </source>
</evidence>
<feature type="transmembrane region" description="Helical" evidence="1">
    <location>
        <begin position="170"/>
        <end position="193"/>
    </location>
</feature>
<dbReference type="AlphaFoldDB" id="A0A1S8CVN7"/>
<evidence type="ECO:0000313" key="3">
    <source>
        <dbReference type="Proteomes" id="UP000192132"/>
    </source>
</evidence>
<organism evidence="2 3">
    <name type="scientific">Alkanindiges hydrocarboniclasticus</name>
    <dbReference type="NCBI Taxonomy" id="1907941"/>
    <lineage>
        <taxon>Bacteria</taxon>
        <taxon>Pseudomonadati</taxon>
        <taxon>Pseudomonadota</taxon>
        <taxon>Gammaproteobacteria</taxon>
        <taxon>Moraxellales</taxon>
        <taxon>Moraxellaceae</taxon>
        <taxon>Alkanindiges</taxon>
    </lineage>
</organism>
<comment type="caution">
    <text evidence="2">The sequence shown here is derived from an EMBL/GenBank/DDBJ whole genome shotgun (WGS) entry which is preliminary data.</text>
</comment>
<keyword evidence="3" id="KW-1185">Reference proteome</keyword>
<dbReference type="PANTHER" id="PTHR39456">
    <property type="entry name" value="METAL-DEPENDENT HYDROLASE"/>
    <property type="match status" value="1"/>
</dbReference>
<dbReference type="RefSeq" id="WP_076877936.1">
    <property type="nucleotide sequence ID" value="NZ_MLCN01000017.1"/>
</dbReference>
<proteinExistence type="predicted"/>
<dbReference type="OrthoDB" id="5727566at2"/>
<keyword evidence="1" id="KW-0472">Membrane</keyword>
<dbReference type="Pfam" id="PF10118">
    <property type="entry name" value="Metal_hydrol"/>
    <property type="match status" value="1"/>
</dbReference>
<dbReference type="PANTHER" id="PTHR39456:SF1">
    <property type="entry name" value="METAL-DEPENDENT HYDROLASE"/>
    <property type="match status" value="1"/>
</dbReference>
<dbReference type="EMBL" id="MLCN01000017">
    <property type="protein sequence ID" value="ONG40524.1"/>
    <property type="molecule type" value="Genomic_DNA"/>
</dbReference>
<sequence>MSISSHQAGQTSQPLDAPAWGAVFVMALCCAVLIASEFMPVSLLTPIALDLHMSEGQVGQEAMHGREHDRFNQALIKKGFDVETGVKSISKGLGLLKKLTPIQQLACTVVMEHATAHLAIQWLSHADLNRLSDPKTLAMWQWHALEELEHKTVSYDVYKMLGEDQWLNRLIAVCAVMGVVLPVSIYAAIVIAYKHDSHKNREEFVQGLKLLFGQDGFLRPLLTKAPDFLKKDFDPRNDDTEELEKIWKEKLLGQNGILNQFYRNNKVAS</sequence>
<accession>A0A1S8CVN7</accession>